<comment type="subcellular location">
    <subcellularLocation>
        <location evidence="1">Cell envelope</location>
    </subcellularLocation>
</comment>
<dbReference type="PANTHER" id="PTHR48059:SF30">
    <property type="entry name" value="OS06G0587000 PROTEIN"/>
    <property type="match status" value="1"/>
</dbReference>
<organism evidence="2 3">
    <name type="scientific">Aquilegia coerulea</name>
    <name type="common">Rocky mountain columbine</name>
    <dbReference type="NCBI Taxonomy" id="218851"/>
    <lineage>
        <taxon>Eukaryota</taxon>
        <taxon>Viridiplantae</taxon>
        <taxon>Streptophyta</taxon>
        <taxon>Embryophyta</taxon>
        <taxon>Tracheophyta</taxon>
        <taxon>Spermatophyta</taxon>
        <taxon>Magnoliopsida</taxon>
        <taxon>Ranunculales</taxon>
        <taxon>Ranunculaceae</taxon>
        <taxon>Thalictroideae</taxon>
        <taxon>Aquilegia</taxon>
    </lineage>
</organism>
<dbReference type="Gene3D" id="3.80.10.10">
    <property type="entry name" value="Ribonuclease Inhibitor"/>
    <property type="match status" value="1"/>
</dbReference>
<protein>
    <recommendedName>
        <fullName evidence="4">Leucine-rich repeat-containing N-terminal plant-type domain-containing protein</fullName>
    </recommendedName>
</protein>
<gene>
    <name evidence="2" type="ORF">AQUCO_02800255v1</name>
</gene>
<dbReference type="EMBL" id="KZ305045">
    <property type="protein sequence ID" value="PIA38417.1"/>
    <property type="molecule type" value="Genomic_DNA"/>
</dbReference>
<proteinExistence type="predicted"/>
<keyword evidence="3" id="KW-1185">Reference proteome</keyword>
<evidence type="ECO:0000313" key="3">
    <source>
        <dbReference type="Proteomes" id="UP000230069"/>
    </source>
</evidence>
<sequence>MDFKTKGYRDFPPRDLVPNFSTLPCPTFVINGVNSISLINLHGLSMFSNSVEALNSIYSKLEMKGKIIEYDEKSCPESDSSDIKEIICECQKSESNTTCHVTALNYYSQECTGIISPTVADLVYLKELDLSNNMLHGSIPTSLWNLSKLEYLDLSFNMFVGRVSDNFGTMPSLWFMQVFS</sequence>
<reference evidence="2 3" key="1">
    <citation type="submission" date="2017-09" db="EMBL/GenBank/DDBJ databases">
        <title>WGS assembly of Aquilegia coerulea Goldsmith.</title>
        <authorList>
            <person name="Hodges S."/>
            <person name="Kramer E."/>
            <person name="Nordborg M."/>
            <person name="Tomkins J."/>
            <person name="Borevitz J."/>
            <person name="Derieg N."/>
            <person name="Yan J."/>
            <person name="Mihaltcheva S."/>
            <person name="Hayes R.D."/>
            <person name="Rokhsar D."/>
        </authorList>
    </citation>
    <scope>NUCLEOTIDE SEQUENCE [LARGE SCALE GENOMIC DNA]</scope>
    <source>
        <strain evidence="3">cv. Goldsmith</strain>
    </source>
</reference>
<evidence type="ECO:0000313" key="2">
    <source>
        <dbReference type="EMBL" id="PIA38417.1"/>
    </source>
</evidence>
<dbReference type="SUPFAM" id="SSF52058">
    <property type="entry name" value="L domain-like"/>
    <property type="match status" value="1"/>
</dbReference>
<dbReference type="AlphaFoldDB" id="A0A2G5D5C9"/>
<dbReference type="InterPro" id="IPR051848">
    <property type="entry name" value="PGIP"/>
</dbReference>
<dbReference type="InterPro" id="IPR001611">
    <property type="entry name" value="Leu-rich_rpt"/>
</dbReference>
<dbReference type="PANTHER" id="PTHR48059">
    <property type="entry name" value="POLYGALACTURONASE INHIBITOR 1"/>
    <property type="match status" value="1"/>
</dbReference>
<dbReference type="InParanoid" id="A0A2G5D5C9"/>
<dbReference type="PRINTS" id="PR00019">
    <property type="entry name" value="LEURICHRPT"/>
</dbReference>
<evidence type="ECO:0000256" key="1">
    <source>
        <dbReference type="ARBA" id="ARBA00004196"/>
    </source>
</evidence>
<dbReference type="InterPro" id="IPR032675">
    <property type="entry name" value="LRR_dom_sf"/>
</dbReference>
<dbReference type="STRING" id="218851.A0A2G5D5C9"/>
<name>A0A2G5D5C9_AQUCA</name>
<dbReference type="OrthoDB" id="544346at2759"/>
<dbReference type="Proteomes" id="UP000230069">
    <property type="component" value="Unassembled WGS sequence"/>
</dbReference>
<dbReference type="Pfam" id="PF13855">
    <property type="entry name" value="LRR_8"/>
    <property type="match status" value="1"/>
</dbReference>
<evidence type="ECO:0008006" key="4">
    <source>
        <dbReference type="Google" id="ProtNLM"/>
    </source>
</evidence>
<accession>A0A2G5D5C9</accession>